<dbReference type="VEuPathDB" id="FungiDB:jhhlp_007796"/>
<dbReference type="Pfam" id="PF00067">
    <property type="entry name" value="p450"/>
    <property type="match status" value="1"/>
</dbReference>
<evidence type="ECO:0000256" key="1">
    <source>
        <dbReference type="ARBA" id="ARBA00022617"/>
    </source>
</evidence>
<dbReference type="GO" id="GO:0004497">
    <property type="term" value="F:monooxygenase activity"/>
    <property type="evidence" value="ECO:0007669"/>
    <property type="project" value="InterPro"/>
</dbReference>
<dbReference type="GO" id="GO:0005506">
    <property type="term" value="F:iron ion binding"/>
    <property type="evidence" value="ECO:0007669"/>
    <property type="project" value="InterPro"/>
</dbReference>
<evidence type="ECO:0000313" key="6">
    <source>
        <dbReference type="Proteomes" id="UP000233524"/>
    </source>
</evidence>
<dbReference type="SUPFAM" id="SSF48264">
    <property type="entry name" value="Cytochrome P450"/>
    <property type="match status" value="1"/>
</dbReference>
<dbReference type="AlphaFoldDB" id="A0A2N3N0K9"/>
<comment type="caution">
    <text evidence="5">The sequence shown here is derived from an EMBL/GenBank/DDBJ whole genome shotgun (WGS) entry which is preliminary data.</text>
</comment>
<dbReference type="InParanoid" id="A0A2N3N0K9"/>
<dbReference type="InterPro" id="IPR002401">
    <property type="entry name" value="Cyt_P450_E_grp-I"/>
</dbReference>
<evidence type="ECO:0000256" key="2">
    <source>
        <dbReference type="ARBA" id="ARBA00022723"/>
    </source>
</evidence>
<dbReference type="OrthoDB" id="1470350at2759"/>
<organism evidence="5 6">
    <name type="scientific">Lomentospora prolificans</name>
    <dbReference type="NCBI Taxonomy" id="41688"/>
    <lineage>
        <taxon>Eukaryota</taxon>
        <taxon>Fungi</taxon>
        <taxon>Dikarya</taxon>
        <taxon>Ascomycota</taxon>
        <taxon>Pezizomycotina</taxon>
        <taxon>Sordariomycetes</taxon>
        <taxon>Hypocreomycetidae</taxon>
        <taxon>Microascales</taxon>
        <taxon>Microascaceae</taxon>
        <taxon>Lomentospora</taxon>
    </lineage>
</organism>
<dbReference type="STRING" id="41688.A0A2N3N0K9"/>
<dbReference type="PRINTS" id="PR00385">
    <property type="entry name" value="P450"/>
</dbReference>
<dbReference type="InterPro" id="IPR036396">
    <property type="entry name" value="Cyt_P450_sf"/>
</dbReference>
<reference evidence="5 6" key="1">
    <citation type="journal article" date="2017" name="G3 (Bethesda)">
        <title>First Draft Genome Sequence of the Pathogenic Fungus Lomentospora prolificans (Formerly Scedosporium prolificans).</title>
        <authorList>
            <person name="Luo R."/>
            <person name="Zimin A."/>
            <person name="Workman R."/>
            <person name="Fan Y."/>
            <person name="Pertea G."/>
            <person name="Grossman N."/>
            <person name="Wear M.P."/>
            <person name="Jia B."/>
            <person name="Miller H."/>
            <person name="Casadevall A."/>
            <person name="Timp W."/>
            <person name="Zhang S.X."/>
            <person name="Salzberg S.L."/>
        </authorList>
    </citation>
    <scope>NUCLEOTIDE SEQUENCE [LARGE SCALE GENOMIC DNA]</scope>
    <source>
        <strain evidence="5 6">JHH-5317</strain>
    </source>
</reference>
<dbReference type="Gene3D" id="1.10.630.10">
    <property type="entry name" value="Cytochrome P450"/>
    <property type="match status" value="1"/>
</dbReference>
<keyword evidence="6" id="KW-1185">Reference proteome</keyword>
<keyword evidence="2 4" id="KW-0479">Metal-binding</keyword>
<evidence type="ECO:0000256" key="3">
    <source>
        <dbReference type="ARBA" id="ARBA00023004"/>
    </source>
</evidence>
<dbReference type="Proteomes" id="UP000233524">
    <property type="component" value="Unassembled WGS sequence"/>
</dbReference>
<dbReference type="InterPro" id="IPR001128">
    <property type="entry name" value="Cyt_P450"/>
</dbReference>
<proteinExistence type="predicted"/>
<dbReference type="PRINTS" id="PR00463">
    <property type="entry name" value="EP450I"/>
</dbReference>
<evidence type="ECO:0000256" key="4">
    <source>
        <dbReference type="PIRSR" id="PIRSR602401-1"/>
    </source>
</evidence>
<dbReference type="CDD" id="cd11060">
    <property type="entry name" value="CYP57A1-like"/>
    <property type="match status" value="1"/>
</dbReference>
<dbReference type="FunCoup" id="A0A2N3N0K9">
    <property type="interactions" value="1405"/>
</dbReference>
<gene>
    <name evidence="5" type="ORF">jhhlp_007796</name>
</gene>
<evidence type="ECO:0000313" key="5">
    <source>
        <dbReference type="EMBL" id="PKS05963.1"/>
    </source>
</evidence>
<dbReference type="EMBL" id="NLAX01001139">
    <property type="protein sequence ID" value="PKS05963.1"/>
    <property type="molecule type" value="Genomic_DNA"/>
</dbReference>
<dbReference type="GO" id="GO:0016705">
    <property type="term" value="F:oxidoreductase activity, acting on paired donors, with incorporation or reduction of molecular oxygen"/>
    <property type="evidence" value="ECO:0007669"/>
    <property type="project" value="InterPro"/>
</dbReference>
<dbReference type="PANTHER" id="PTHR24305:SF168">
    <property type="entry name" value="P450, PUTATIVE (EUROFUNG)-RELATED"/>
    <property type="match status" value="1"/>
</dbReference>
<protein>
    <submittedName>
        <fullName evidence="5">Uncharacterized protein</fullName>
    </submittedName>
</protein>
<dbReference type="PANTHER" id="PTHR24305">
    <property type="entry name" value="CYTOCHROME P450"/>
    <property type="match status" value="1"/>
</dbReference>
<keyword evidence="3 4" id="KW-0408">Iron</keyword>
<name>A0A2N3N0K9_9PEZI</name>
<keyword evidence="1 4" id="KW-0349">Heme</keyword>
<feature type="binding site" description="axial binding residue" evidence="4">
    <location>
        <position position="453"/>
    </location>
    <ligand>
        <name>heme</name>
        <dbReference type="ChEBI" id="CHEBI:30413"/>
    </ligand>
    <ligandPart>
        <name>Fe</name>
        <dbReference type="ChEBI" id="CHEBI:18248"/>
    </ligandPart>
</feature>
<dbReference type="GO" id="GO:0020037">
    <property type="term" value="F:heme binding"/>
    <property type="evidence" value="ECO:0007669"/>
    <property type="project" value="InterPro"/>
</dbReference>
<dbReference type="InterPro" id="IPR050121">
    <property type="entry name" value="Cytochrome_P450_monoxygenase"/>
</dbReference>
<sequence>MAFARFVDSLVDTPPITLAIYGGAALASAFAAWEAWSYWRLSHVPGPKSMALSIYPMNKLALSGKMSFELQKLQKKYGPLLRVGPNEVVFADAETYRKLSGARSLFFKGPWYAPSAVLPDQDSLFSMTDEEERKILRTKLTPGYSGRENGGFESTIDKHVTEFIDLIERKYISTAKDYRPIEFAHRCQFFALDVISDVGFGDAVGFLKNDEDMYNYVAINDDFFPVLVMMLNMPWLPMLMKKWPFNAAMPKDGDMVGFGRMMTWALDVVDKRIAAGPTGYDMMASHIRQGLTRKEIIAEVFMEMIAGSDSTATAIRMTVLCLLTNPTALAKLRAEIDAGVASGAITTPIIRDAEARQLPYLQAVIKEGLRMYPPSTGLNYKEVPRGGAEVNGYFLPAGTQVGVNTLTMMRDPETFGPDAEVFNPDRWLSDDEEHVKEMSNVVELAFGHGKFQCLGKTIAYMELNKAFVELLRRFDFTIVNAPEPLALRDAAFWVTNNFMLRVTHRAKV</sequence>
<accession>A0A2N3N0K9</accession>
<comment type="cofactor">
    <cofactor evidence="4">
        <name>heme</name>
        <dbReference type="ChEBI" id="CHEBI:30413"/>
    </cofactor>
</comment>